<reference evidence="2 3" key="1">
    <citation type="submission" date="2019-06" db="EMBL/GenBank/DDBJ databases">
        <authorList>
            <person name="De-Chao Zhang Q."/>
        </authorList>
    </citation>
    <scope>NUCLEOTIDE SEQUENCE [LARGE SCALE GENOMIC DNA]</scope>
    <source>
        <strain evidence="2 3">KN1116</strain>
    </source>
</reference>
<dbReference type="RefSeq" id="WP_152583742.1">
    <property type="nucleotide sequence ID" value="NZ_JAVJPO010000010.1"/>
</dbReference>
<organism evidence="2 3">
    <name type="scientific">Microcella pacifica</name>
    <dbReference type="NCBI Taxonomy" id="2591847"/>
    <lineage>
        <taxon>Bacteria</taxon>
        <taxon>Bacillati</taxon>
        <taxon>Actinomycetota</taxon>
        <taxon>Actinomycetes</taxon>
        <taxon>Micrococcales</taxon>
        <taxon>Microbacteriaceae</taxon>
        <taxon>Microcella</taxon>
    </lineage>
</organism>
<evidence type="ECO:0000256" key="1">
    <source>
        <dbReference type="SAM" id="MobiDB-lite"/>
    </source>
</evidence>
<reference evidence="2 3" key="2">
    <citation type="submission" date="2020-03" db="EMBL/GenBank/DDBJ databases">
        <title>Chryseoglobus sp. isolated from a deep-sea seamount.</title>
        <authorList>
            <person name="Zhang D.-C."/>
        </authorList>
    </citation>
    <scope>NUCLEOTIDE SEQUENCE [LARGE SCALE GENOMIC DNA]</scope>
    <source>
        <strain evidence="2 3">KN1116</strain>
    </source>
</reference>
<feature type="compositionally biased region" description="Polar residues" evidence="1">
    <location>
        <begin position="23"/>
        <end position="34"/>
    </location>
</feature>
<comment type="caution">
    <text evidence="2">The sequence shown here is derived from an EMBL/GenBank/DDBJ whole genome shotgun (WGS) entry which is preliminary data.</text>
</comment>
<proteinExistence type="predicted"/>
<dbReference type="AlphaFoldDB" id="A0A9E5JPD3"/>
<dbReference type="OrthoDB" id="5125441at2"/>
<keyword evidence="3" id="KW-1185">Reference proteome</keyword>
<accession>A0A9E5JPD3</accession>
<dbReference type="Proteomes" id="UP000818266">
    <property type="component" value="Unassembled WGS sequence"/>
</dbReference>
<evidence type="ECO:0000313" key="3">
    <source>
        <dbReference type="Proteomes" id="UP000818266"/>
    </source>
</evidence>
<gene>
    <name evidence="2" type="ORF">FK219_008815</name>
</gene>
<protein>
    <submittedName>
        <fullName evidence="2">Uncharacterized protein</fullName>
    </submittedName>
</protein>
<dbReference type="EMBL" id="VIKT02000013">
    <property type="protein sequence ID" value="NHF63339.1"/>
    <property type="molecule type" value="Genomic_DNA"/>
</dbReference>
<sequence length="85" mass="8849">MDGDGDATAGEATTSAHVEAPTSGGSTSDESSQVVEADEALLSRLALIEERPLADRAAVFRQLHDELRTELEATDGPAADPMRPA</sequence>
<name>A0A9E5JPD3_9MICO</name>
<feature type="region of interest" description="Disordered" evidence="1">
    <location>
        <begin position="1"/>
        <end position="35"/>
    </location>
</feature>
<evidence type="ECO:0000313" key="2">
    <source>
        <dbReference type="EMBL" id="NHF63339.1"/>
    </source>
</evidence>